<dbReference type="Gene3D" id="3.40.710.10">
    <property type="entry name" value="DD-peptidase/beta-lactamase superfamily"/>
    <property type="match status" value="1"/>
</dbReference>
<dbReference type="InterPro" id="IPR012338">
    <property type="entry name" value="Beta-lactam/transpept-like"/>
</dbReference>
<dbReference type="Proteomes" id="UP000199408">
    <property type="component" value="Unassembled WGS sequence"/>
</dbReference>
<evidence type="ECO:0000256" key="5">
    <source>
        <dbReference type="RuleBase" id="RU361140"/>
    </source>
</evidence>
<evidence type="ECO:0000313" key="9">
    <source>
        <dbReference type="EMBL" id="SCG50194.1"/>
    </source>
</evidence>
<evidence type="ECO:0000256" key="4">
    <source>
        <dbReference type="ARBA" id="ARBA00023251"/>
    </source>
</evidence>
<proteinExistence type="inferred from homology"/>
<comment type="catalytic activity">
    <reaction evidence="5">
        <text>a beta-lactam + H2O = a substituted beta-amino acid</text>
        <dbReference type="Rhea" id="RHEA:20401"/>
        <dbReference type="ChEBI" id="CHEBI:15377"/>
        <dbReference type="ChEBI" id="CHEBI:35627"/>
        <dbReference type="ChEBI" id="CHEBI:140347"/>
        <dbReference type="EC" id="3.5.2.6"/>
    </reaction>
</comment>
<dbReference type="GO" id="GO:0008800">
    <property type="term" value="F:beta-lactamase activity"/>
    <property type="evidence" value="ECO:0007669"/>
    <property type="project" value="UniProtKB-UniRule"/>
</dbReference>
<keyword evidence="3 5" id="KW-0378">Hydrolase</keyword>
<dbReference type="InterPro" id="IPR000871">
    <property type="entry name" value="Beta-lactam_class-A"/>
</dbReference>
<keyword evidence="4 5" id="KW-0046">Antibiotic resistance</keyword>
<dbReference type="InterPro" id="IPR023650">
    <property type="entry name" value="Beta-lactam_class-A_AS"/>
</dbReference>
<dbReference type="STRING" id="47864.GA0070560_106138"/>
<feature type="domain" description="Beta-lactamase class A catalytic" evidence="8">
    <location>
        <begin position="63"/>
        <end position="277"/>
    </location>
</feature>
<dbReference type="Pfam" id="PF13354">
    <property type="entry name" value="Beta-lactamase2"/>
    <property type="match status" value="1"/>
</dbReference>
<dbReference type="EMBL" id="FMDN01000006">
    <property type="protein sequence ID" value="SCG50194.1"/>
    <property type="molecule type" value="Genomic_DNA"/>
</dbReference>
<dbReference type="PANTHER" id="PTHR35333">
    <property type="entry name" value="BETA-LACTAMASE"/>
    <property type="match status" value="1"/>
</dbReference>
<sequence>MTWPVRRVLAAVVAVGLAAATGCTSARPTAVPGTTAPVGPTVTPVPPPAEFAALEQRYDARLGVYALDTGSGRTLAYRADERFAYASTFKALAAGALLAATSDAELDRVVRYGREDLVMHSPVTEKHVADGMTLREAADAAVRYSDNTAANLVLAELGGPAGFERALRGIGDTVTDPARTEPALNEAAPGDVRDTSTPRAMADSLQAYAIGGALSVEDQRVLLDWLKRNTTGANLIRAGVPAGWQVGDKTGAGGYGTRNDIAVLWPPDAAPIVLAVMSRRDTKDARHDDALIAEATRVTLKALR</sequence>
<accession>A0A1C5HVZ3</accession>
<dbReference type="EC" id="3.5.2.6" evidence="2 5"/>
<evidence type="ECO:0000256" key="6">
    <source>
        <dbReference type="SAM" id="MobiDB-lite"/>
    </source>
</evidence>
<dbReference type="GO" id="GO:0046677">
    <property type="term" value="P:response to antibiotic"/>
    <property type="evidence" value="ECO:0007669"/>
    <property type="project" value="UniProtKB-UniRule"/>
</dbReference>
<feature type="chain" id="PRO_5008718100" description="Beta-lactamase" evidence="7">
    <location>
        <begin position="27"/>
        <end position="304"/>
    </location>
</feature>
<dbReference type="PRINTS" id="PR00118">
    <property type="entry name" value="BLACTAMASEA"/>
</dbReference>
<evidence type="ECO:0000256" key="7">
    <source>
        <dbReference type="SAM" id="SignalP"/>
    </source>
</evidence>
<dbReference type="NCBIfam" id="NF033103">
    <property type="entry name" value="bla_class_A"/>
    <property type="match status" value="1"/>
</dbReference>
<protein>
    <recommendedName>
        <fullName evidence="2 5">Beta-lactamase</fullName>
        <ecNumber evidence="2 5">3.5.2.6</ecNumber>
    </recommendedName>
</protein>
<reference evidence="10" key="1">
    <citation type="submission" date="2016-06" db="EMBL/GenBank/DDBJ databases">
        <authorList>
            <person name="Varghese N."/>
        </authorList>
    </citation>
    <scope>NUCLEOTIDE SEQUENCE [LARGE SCALE GENOMIC DNA]</scope>
    <source>
        <strain evidence="10">DSM 43171</strain>
    </source>
</reference>
<dbReference type="PROSITE" id="PS51257">
    <property type="entry name" value="PROKAR_LIPOPROTEIN"/>
    <property type="match status" value="1"/>
</dbReference>
<feature type="signal peptide" evidence="7">
    <location>
        <begin position="1"/>
        <end position="26"/>
    </location>
</feature>
<dbReference type="SUPFAM" id="SSF56601">
    <property type="entry name" value="beta-lactamase/transpeptidase-like"/>
    <property type="match status" value="1"/>
</dbReference>
<dbReference type="OrthoDB" id="9784149at2"/>
<dbReference type="AlphaFoldDB" id="A0A1C5HVZ3"/>
<keyword evidence="7" id="KW-0732">Signal</keyword>
<dbReference type="InterPro" id="IPR045155">
    <property type="entry name" value="Beta-lactam_cat"/>
</dbReference>
<evidence type="ECO:0000259" key="8">
    <source>
        <dbReference type="Pfam" id="PF13354"/>
    </source>
</evidence>
<dbReference type="PROSITE" id="PS00146">
    <property type="entry name" value="BETA_LACTAMASE_A"/>
    <property type="match status" value="1"/>
</dbReference>
<evidence type="ECO:0000313" key="10">
    <source>
        <dbReference type="Proteomes" id="UP000199408"/>
    </source>
</evidence>
<comment type="similarity">
    <text evidence="1 5">Belongs to the class-A beta-lactamase family.</text>
</comment>
<organism evidence="9 10">
    <name type="scientific">Micromonospora halophytica</name>
    <dbReference type="NCBI Taxonomy" id="47864"/>
    <lineage>
        <taxon>Bacteria</taxon>
        <taxon>Bacillati</taxon>
        <taxon>Actinomycetota</taxon>
        <taxon>Actinomycetes</taxon>
        <taxon>Micromonosporales</taxon>
        <taxon>Micromonosporaceae</taxon>
        <taxon>Micromonospora</taxon>
    </lineage>
</organism>
<dbReference type="GO" id="GO:0030655">
    <property type="term" value="P:beta-lactam antibiotic catabolic process"/>
    <property type="evidence" value="ECO:0007669"/>
    <property type="project" value="InterPro"/>
</dbReference>
<evidence type="ECO:0000256" key="2">
    <source>
        <dbReference type="ARBA" id="ARBA00012865"/>
    </source>
</evidence>
<dbReference type="PANTHER" id="PTHR35333:SF3">
    <property type="entry name" value="BETA-LACTAMASE-TYPE TRANSPEPTIDASE FOLD CONTAINING PROTEIN"/>
    <property type="match status" value="1"/>
</dbReference>
<feature type="region of interest" description="Disordered" evidence="6">
    <location>
        <begin position="174"/>
        <end position="196"/>
    </location>
</feature>
<keyword evidence="10" id="KW-1185">Reference proteome</keyword>
<name>A0A1C5HVZ3_9ACTN</name>
<gene>
    <name evidence="9" type="ORF">GA0070560_106138</name>
</gene>
<evidence type="ECO:0000256" key="3">
    <source>
        <dbReference type="ARBA" id="ARBA00022801"/>
    </source>
</evidence>
<evidence type="ECO:0000256" key="1">
    <source>
        <dbReference type="ARBA" id="ARBA00009009"/>
    </source>
</evidence>